<dbReference type="AlphaFoldDB" id="A0A7Y1QD57"/>
<dbReference type="InterPro" id="IPR049812">
    <property type="entry name" value="DpdG-like"/>
</dbReference>
<accession>A0A7Y1QD57</accession>
<name>A0A7Y1QD57_9PSED</name>
<gene>
    <name evidence="1" type="ORF">HBO13_28260</name>
</gene>
<organism evidence="1 2">
    <name type="scientific">Pseudomonas lactis</name>
    <dbReference type="NCBI Taxonomy" id="1615674"/>
    <lineage>
        <taxon>Bacteria</taxon>
        <taxon>Pseudomonadati</taxon>
        <taxon>Pseudomonadota</taxon>
        <taxon>Gammaproteobacteria</taxon>
        <taxon>Pseudomonadales</taxon>
        <taxon>Pseudomonadaceae</taxon>
        <taxon>Pseudomonas</taxon>
    </lineage>
</organism>
<dbReference type="EMBL" id="JAAQYH010000018">
    <property type="protein sequence ID" value="NNA76534.1"/>
    <property type="molecule type" value="Genomic_DNA"/>
</dbReference>
<sequence length="294" mass="33334">MSVVTTVEAVPNRLRLIFDYFGGKTQSEPLERIENLMSPPALRHGGGDGDGDNPAAMFRNTLREAYALKMVEEANGKLRFAGELVDKKRQDIDTRFIDWVELRLLDPSINADYQQENVARAFAWLLMQSPLRPLAFGENYSGLIRQQLGEGADVFDLTNKERFQNLAYWARYLGYCTQIGNRAVVPDPTGALARWLPRVLGTEKEMSIHNFMRELATKIPVLEDGSVRRRLEDDLVVDSLRRDPQRLSQSTSLALKRLADRGRIAFKDLSDAKNLILDFGDKTQRVSHIVLLGE</sequence>
<evidence type="ECO:0000313" key="2">
    <source>
        <dbReference type="Proteomes" id="UP000535954"/>
    </source>
</evidence>
<proteinExistence type="predicted"/>
<dbReference type="Proteomes" id="UP000535954">
    <property type="component" value="Unassembled WGS sequence"/>
</dbReference>
<dbReference type="RefSeq" id="WP_169873139.1">
    <property type="nucleotide sequence ID" value="NZ_JAAQYH010000018.1"/>
</dbReference>
<comment type="caution">
    <text evidence="1">The sequence shown here is derived from an EMBL/GenBank/DDBJ whole genome shotgun (WGS) entry which is preliminary data.</text>
</comment>
<protein>
    <submittedName>
        <fullName evidence="1">Uncharacterized protein</fullName>
    </submittedName>
</protein>
<dbReference type="NCBIfam" id="NF041064">
    <property type="entry name" value="DpdG"/>
    <property type="match status" value="1"/>
</dbReference>
<reference evidence="1 2" key="1">
    <citation type="journal article" date="2020" name="Front. Microbiol.">
        <title>Genetic Organization of the aprX-lipA2 Operon Affects the Proteolytic Potential of Pseudomonas Species in Milk.</title>
        <authorList>
            <person name="Maier C."/>
            <person name="Huptas C."/>
            <person name="von Neubeck M."/>
            <person name="Scherer S."/>
            <person name="Wenning M."/>
            <person name="Lucking G."/>
        </authorList>
    </citation>
    <scope>NUCLEOTIDE SEQUENCE [LARGE SCALE GENOMIC DNA]</scope>
    <source>
        <strain evidence="1 2">WS 5405</strain>
    </source>
</reference>
<evidence type="ECO:0000313" key="1">
    <source>
        <dbReference type="EMBL" id="NNA76534.1"/>
    </source>
</evidence>